<dbReference type="Proteomes" id="UP000199437">
    <property type="component" value="Unassembled WGS sequence"/>
</dbReference>
<evidence type="ECO:0000313" key="1">
    <source>
        <dbReference type="EMBL" id="SEW10164.1"/>
    </source>
</evidence>
<dbReference type="RefSeq" id="WP_090258140.1">
    <property type="nucleotide sequence ID" value="NZ_FOIR01000001.1"/>
</dbReference>
<organism evidence="1 2">
    <name type="scientific">Roseivirga pacifica</name>
    <dbReference type="NCBI Taxonomy" id="1267423"/>
    <lineage>
        <taxon>Bacteria</taxon>
        <taxon>Pseudomonadati</taxon>
        <taxon>Bacteroidota</taxon>
        <taxon>Cytophagia</taxon>
        <taxon>Cytophagales</taxon>
        <taxon>Roseivirgaceae</taxon>
        <taxon>Roseivirga</taxon>
    </lineage>
</organism>
<sequence>MMEQSRSEGIFEVIDSFAIRKRKQFYLIGRLKKGRVQENWFVNIPFNSSLSMTVRITGIEEVEMASEKESHILLIVDCDDQAIDFYMALNVGLEYLPITIEGED</sequence>
<protein>
    <submittedName>
        <fullName evidence="1">Uncharacterized protein</fullName>
    </submittedName>
</protein>
<dbReference type="OrthoDB" id="981427at2"/>
<dbReference type="EMBL" id="FOIR01000001">
    <property type="protein sequence ID" value="SEW10164.1"/>
    <property type="molecule type" value="Genomic_DNA"/>
</dbReference>
<keyword evidence="2" id="KW-1185">Reference proteome</keyword>
<gene>
    <name evidence="1" type="ORF">SAMN05216290_1779</name>
</gene>
<dbReference type="GeneID" id="99986499"/>
<reference evidence="2" key="1">
    <citation type="submission" date="2016-10" db="EMBL/GenBank/DDBJ databases">
        <authorList>
            <person name="Varghese N."/>
            <person name="Submissions S."/>
        </authorList>
    </citation>
    <scope>NUCLEOTIDE SEQUENCE [LARGE SCALE GENOMIC DNA]</scope>
    <source>
        <strain evidence="2">CGMCC 1.12402</strain>
    </source>
</reference>
<proteinExistence type="predicted"/>
<accession>A0A1I0P7J0</accession>
<evidence type="ECO:0000313" key="2">
    <source>
        <dbReference type="Proteomes" id="UP000199437"/>
    </source>
</evidence>
<dbReference type="STRING" id="1267423.SAMN05216290_1779"/>
<name>A0A1I0P7J0_9BACT</name>
<dbReference type="AlphaFoldDB" id="A0A1I0P7J0"/>